<reference evidence="1" key="2">
    <citation type="submission" date="2020-09" db="EMBL/GenBank/DDBJ databases">
        <authorList>
            <person name="Sun Q."/>
            <person name="Ohkuma M."/>
        </authorList>
    </citation>
    <scope>NUCLEOTIDE SEQUENCE</scope>
    <source>
        <strain evidence="1">JCM 4518</strain>
    </source>
</reference>
<keyword evidence="2" id="KW-1185">Reference proteome</keyword>
<name>A0A918T263_9ACTN</name>
<dbReference type="EMBL" id="BMUL01000007">
    <property type="protein sequence ID" value="GHA86671.1"/>
    <property type="molecule type" value="Genomic_DNA"/>
</dbReference>
<proteinExistence type="predicted"/>
<evidence type="ECO:0000313" key="1">
    <source>
        <dbReference type="EMBL" id="GHA86671.1"/>
    </source>
</evidence>
<comment type="caution">
    <text evidence="1">The sequence shown here is derived from an EMBL/GenBank/DDBJ whole genome shotgun (WGS) entry which is preliminary data.</text>
</comment>
<evidence type="ECO:0000313" key="2">
    <source>
        <dbReference type="Proteomes" id="UP000644020"/>
    </source>
</evidence>
<accession>A0A918T263</accession>
<dbReference type="Proteomes" id="UP000644020">
    <property type="component" value="Unassembled WGS sequence"/>
</dbReference>
<gene>
    <name evidence="1" type="ORF">GCM10010305_33160</name>
</gene>
<protein>
    <submittedName>
        <fullName evidence="1">Uncharacterized protein</fullName>
    </submittedName>
</protein>
<sequence length="83" mass="8605">MTTISATERAAAQAYLRLLESTQAVLTDPGLAPYAGMMLTSPMAEADEALRAAGLAGNEDRLLRLVSALRTPPAPVPGRDPAA</sequence>
<dbReference type="RefSeq" id="WP_189977918.1">
    <property type="nucleotide sequence ID" value="NZ_BMUL01000007.1"/>
</dbReference>
<reference evidence="1" key="1">
    <citation type="journal article" date="2014" name="Int. J. Syst. Evol. Microbiol.">
        <title>Complete genome sequence of Corynebacterium casei LMG S-19264T (=DSM 44701T), isolated from a smear-ripened cheese.</title>
        <authorList>
            <consortium name="US DOE Joint Genome Institute (JGI-PGF)"/>
            <person name="Walter F."/>
            <person name="Albersmeier A."/>
            <person name="Kalinowski J."/>
            <person name="Ruckert C."/>
        </authorList>
    </citation>
    <scope>NUCLEOTIDE SEQUENCE</scope>
    <source>
        <strain evidence="1">JCM 4518</strain>
    </source>
</reference>
<dbReference type="AlphaFoldDB" id="A0A918T263"/>
<organism evidence="1 2">
    <name type="scientific">Streptomyces termitum</name>
    <dbReference type="NCBI Taxonomy" id="67368"/>
    <lineage>
        <taxon>Bacteria</taxon>
        <taxon>Bacillati</taxon>
        <taxon>Actinomycetota</taxon>
        <taxon>Actinomycetes</taxon>
        <taxon>Kitasatosporales</taxon>
        <taxon>Streptomycetaceae</taxon>
        <taxon>Streptomyces</taxon>
    </lineage>
</organism>